<evidence type="ECO:0000313" key="3">
    <source>
        <dbReference type="Proteomes" id="UP000299102"/>
    </source>
</evidence>
<proteinExistence type="predicted"/>
<reference evidence="2 3" key="1">
    <citation type="journal article" date="2019" name="Commun. Biol.">
        <title>The bagworm genome reveals a unique fibroin gene that provides high tensile strength.</title>
        <authorList>
            <person name="Kono N."/>
            <person name="Nakamura H."/>
            <person name="Ohtoshi R."/>
            <person name="Tomita M."/>
            <person name="Numata K."/>
            <person name="Arakawa K."/>
        </authorList>
    </citation>
    <scope>NUCLEOTIDE SEQUENCE [LARGE SCALE GENOMIC DNA]</scope>
</reference>
<dbReference type="EMBL" id="BGZK01000205">
    <property type="protein sequence ID" value="GBP28329.1"/>
    <property type="molecule type" value="Genomic_DNA"/>
</dbReference>
<evidence type="ECO:0000313" key="2">
    <source>
        <dbReference type="EMBL" id="GBP28329.1"/>
    </source>
</evidence>
<name>A0A4C1UPS3_EUMVA</name>
<accession>A0A4C1UPS3</accession>
<dbReference type="AlphaFoldDB" id="A0A4C1UPS3"/>
<keyword evidence="3" id="KW-1185">Reference proteome</keyword>
<comment type="caution">
    <text evidence="2">The sequence shown here is derived from an EMBL/GenBank/DDBJ whole genome shotgun (WGS) entry which is preliminary data.</text>
</comment>
<feature type="region of interest" description="Disordered" evidence="1">
    <location>
        <begin position="142"/>
        <end position="170"/>
    </location>
</feature>
<sequence>MQGNSRIDASISISTSSKVVGPKFHYITASALPTNLSAAAIVRKHPILGFENKKRLLAHILKLGEAGFPTDRTAIQESDDDYIKLKKGKGIRKRPIKIHSYNSENEKEATNTKATKGKATKRTPVKKINKNLHSLTARENIARKSTLHEQANSDNGKQQRARKSPGKAQRGTQLYRLCSSFVRNDFAVLYNF</sequence>
<protein>
    <submittedName>
        <fullName evidence="2">Uncharacterized protein</fullName>
    </submittedName>
</protein>
<gene>
    <name evidence="2" type="ORF">EVAR_11791_1</name>
</gene>
<feature type="compositionally biased region" description="Polar residues" evidence="1">
    <location>
        <begin position="148"/>
        <end position="158"/>
    </location>
</feature>
<evidence type="ECO:0000256" key="1">
    <source>
        <dbReference type="SAM" id="MobiDB-lite"/>
    </source>
</evidence>
<dbReference type="Proteomes" id="UP000299102">
    <property type="component" value="Unassembled WGS sequence"/>
</dbReference>
<organism evidence="2 3">
    <name type="scientific">Eumeta variegata</name>
    <name type="common">Bagworm moth</name>
    <name type="synonym">Eumeta japonica</name>
    <dbReference type="NCBI Taxonomy" id="151549"/>
    <lineage>
        <taxon>Eukaryota</taxon>
        <taxon>Metazoa</taxon>
        <taxon>Ecdysozoa</taxon>
        <taxon>Arthropoda</taxon>
        <taxon>Hexapoda</taxon>
        <taxon>Insecta</taxon>
        <taxon>Pterygota</taxon>
        <taxon>Neoptera</taxon>
        <taxon>Endopterygota</taxon>
        <taxon>Lepidoptera</taxon>
        <taxon>Glossata</taxon>
        <taxon>Ditrysia</taxon>
        <taxon>Tineoidea</taxon>
        <taxon>Psychidae</taxon>
        <taxon>Oiketicinae</taxon>
        <taxon>Eumeta</taxon>
    </lineage>
</organism>